<dbReference type="Proteomes" id="UP000243519">
    <property type="component" value="Unassembled WGS sequence"/>
</dbReference>
<name>A0A178FNF5_TRIVO</name>
<dbReference type="AlphaFoldDB" id="A0A178FNF5"/>
<dbReference type="EMBL" id="LHPN01000002">
    <property type="protein sequence ID" value="OAL74030.1"/>
    <property type="molecule type" value="Genomic_DNA"/>
</dbReference>
<gene>
    <name evidence="2" type="ORF">A7D00_2059</name>
</gene>
<protein>
    <submittedName>
        <fullName evidence="2">Uncharacterized protein</fullName>
    </submittedName>
</protein>
<dbReference type="OrthoDB" id="3009558at2759"/>
<reference evidence="2 3" key="1">
    <citation type="submission" date="2016-05" db="EMBL/GenBank/DDBJ databases">
        <title>Genome sequencing of Trichophyton violaceum CMCC(F)T3l isolated from hair.</title>
        <authorList>
            <person name="Zhan P."/>
            <person name="Tao Y."/>
            <person name="Liu W."/>
        </authorList>
    </citation>
    <scope>NUCLEOTIDE SEQUENCE [LARGE SCALE GENOMIC DNA]</scope>
    <source>
        <strain evidence="3">CMCC(F)T3l</strain>
    </source>
</reference>
<feature type="compositionally biased region" description="Basic and acidic residues" evidence="1">
    <location>
        <begin position="547"/>
        <end position="557"/>
    </location>
</feature>
<sequence length="557" mass="61909">MIPGFTMAGHKRRRLNPGVADPFRRYPDIPESLQDLPANRPSTMTPVDGNWSCSFISCVEKTESTEWGSPKVAAARAVLEDAVTADNEKLVRTYHPALSASKVVSVYQEMSGKIFWLVEASEKIIDYTHAAGREIHIERGVYVPHPLRYMLSRDIHISRFIYPRRMLTAMDIAEIQRFYPNCIGIRIFVSGYAVFLFRNMAEMQSAWSYGNPDHVGGLLPRFDIVDIMPCRETIQLPSGHGIAPAPNSSASQICLGLKIQLVGGEEAITTVTHGFVKLPQSVPRFPRVASWMIRAKQQLQRFLPNKPLITLPGEVECRQRGVLGSSALGKAVFLSGEATKIGTITTTYDNPSPLYPYPAGYTHDLSLFTDSNLPRITSPPGVGMVTGWADYIDAFEGKPVFTTTFDVSINKEQRVEGQIATNSTKQAMIEGVEYVWESSAITASLLWRTIGKDNQPVDKFSGSVLCLGRPTDENIKAVVFQNYVTPVKEWQIRGEDPLSSTFTPTMKAGFLLPSEIRESEIICEPKQSQQRGLNSFPTRGENPPCGSHERKFFTGPK</sequence>
<evidence type="ECO:0000256" key="1">
    <source>
        <dbReference type="SAM" id="MobiDB-lite"/>
    </source>
</evidence>
<comment type="caution">
    <text evidence="2">The sequence shown here is derived from an EMBL/GenBank/DDBJ whole genome shotgun (WGS) entry which is preliminary data.</text>
</comment>
<feature type="region of interest" description="Disordered" evidence="1">
    <location>
        <begin position="526"/>
        <end position="557"/>
    </location>
</feature>
<feature type="compositionally biased region" description="Polar residues" evidence="1">
    <location>
        <begin position="526"/>
        <end position="537"/>
    </location>
</feature>
<evidence type="ECO:0000313" key="2">
    <source>
        <dbReference type="EMBL" id="OAL74030.1"/>
    </source>
</evidence>
<feature type="region of interest" description="Disordered" evidence="1">
    <location>
        <begin position="1"/>
        <end position="21"/>
    </location>
</feature>
<organism evidence="2 3">
    <name type="scientific">Trichophyton violaceum</name>
    <dbReference type="NCBI Taxonomy" id="34388"/>
    <lineage>
        <taxon>Eukaryota</taxon>
        <taxon>Fungi</taxon>
        <taxon>Dikarya</taxon>
        <taxon>Ascomycota</taxon>
        <taxon>Pezizomycotina</taxon>
        <taxon>Eurotiomycetes</taxon>
        <taxon>Eurotiomycetidae</taxon>
        <taxon>Onygenales</taxon>
        <taxon>Arthrodermataceae</taxon>
        <taxon>Trichophyton</taxon>
    </lineage>
</organism>
<keyword evidence="3" id="KW-1185">Reference proteome</keyword>
<evidence type="ECO:0000313" key="3">
    <source>
        <dbReference type="Proteomes" id="UP000243519"/>
    </source>
</evidence>
<accession>A0A178FNF5</accession>
<proteinExistence type="predicted"/>